<keyword evidence="5" id="KW-0720">Serine protease</keyword>
<keyword evidence="2" id="KW-0645">Protease</keyword>
<dbReference type="Proteomes" id="UP001652628">
    <property type="component" value="Chromosome X"/>
</dbReference>
<gene>
    <name evidence="11" type="primary">LOC108015123</name>
</gene>
<dbReference type="GeneID" id="108015123"/>
<evidence type="ECO:0000256" key="1">
    <source>
        <dbReference type="ARBA" id="ARBA00007664"/>
    </source>
</evidence>
<keyword evidence="4" id="KW-0378">Hydrolase</keyword>
<evidence type="ECO:0000256" key="3">
    <source>
        <dbReference type="ARBA" id="ARBA00022729"/>
    </source>
</evidence>
<comment type="similarity">
    <text evidence="1">Belongs to the peptidase S1 family.</text>
</comment>
<keyword evidence="7" id="KW-1015">Disulfide bond</keyword>
<evidence type="ECO:0000259" key="9">
    <source>
        <dbReference type="PROSITE" id="PS50240"/>
    </source>
</evidence>
<organism evidence="10 11">
    <name type="scientific">Drosophila suzukii</name>
    <name type="common">Spotted-wing drosophila fruit fly</name>
    <dbReference type="NCBI Taxonomy" id="28584"/>
    <lineage>
        <taxon>Eukaryota</taxon>
        <taxon>Metazoa</taxon>
        <taxon>Ecdysozoa</taxon>
        <taxon>Arthropoda</taxon>
        <taxon>Hexapoda</taxon>
        <taxon>Insecta</taxon>
        <taxon>Pterygota</taxon>
        <taxon>Neoptera</taxon>
        <taxon>Endopterygota</taxon>
        <taxon>Diptera</taxon>
        <taxon>Brachycera</taxon>
        <taxon>Muscomorpha</taxon>
        <taxon>Ephydroidea</taxon>
        <taxon>Drosophilidae</taxon>
        <taxon>Drosophila</taxon>
        <taxon>Sophophora</taxon>
    </lineage>
</organism>
<evidence type="ECO:0000256" key="6">
    <source>
        <dbReference type="ARBA" id="ARBA00023145"/>
    </source>
</evidence>
<dbReference type="GO" id="GO:0006508">
    <property type="term" value="P:proteolysis"/>
    <property type="evidence" value="ECO:0007669"/>
    <property type="project" value="UniProtKB-KW"/>
</dbReference>
<dbReference type="InterPro" id="IPR001254">
    <property type="entry name" value="Trypsin_dom"/>
</dbReference>
<evidence type="ECO:0000313" key="10">
    <source>
        <dbReference type="Proteomes" id="UP001652628"/>
    </source>
</evidence>
<dbReference type="InterPro" id="IPR001314">
    <property type="entry name" value="Peptidase_S1A"/>
</dbReference>
<reference evidence="11" key="1">
    <citation type="submission" date="2025-08" db="UniProtKB">
        <authorList>
            <consortium name="RefSeq"/>
        </authorList>
    </citation>
    <scope>IDENTIFICATION</scope>
</reference>
<dbReference type="InterPro" id="IPR043504">
    <property type="entry name" value="Peptidase_S1_PA_chymotrypsin"/>
</dbReference>
<evidence type="ECO:0000256" key="8">
    <source>
        <dbReference type="SAM" id="SignalP"/>
    </source>
</evidence>
<dbReference type="Pfam" id="PF00089">
    <property type="entry name" value="Trypsin"/>
    <property type="match status" value="1"/>
</dbReference>
<evidence type="ECO:0000313" key="11">
    <source>
        <dbReference type="RefSeq" id="XP_016936873.2"/>
    </source>
</evidence>
<dbReference type="Gene3D" id="2.40.10.10">
    <property type="entry name" value="Trypsin-like serine proteases"/>
    <property type="match status" value="1"/>
</dbReference>
<dbReference type="PROSITE" id="PS50240">
    <property type="entry name" value="TRYPSIN_DOM"/>
    <property type="match status" value="1"/>
</dbReference>
<accession>A0AB39ZJ66</accession>
<keyword evidence="10" id="KW-1185">Reference proteome</keyword>
<proteinExistence type="inferred from homology"/>
<dbReference type="SMART" id="SM00020">
    <property type="entry name" value="Tryp_SPc"/>
    <property type="match status" value="1"/>
</dbReference>
<feature type="chain" id="PRO_5044190288" evidence="8">
    <location>
        <begin position="22"/>
        <end position="252"/>
    </location>
</feature>
<dbReference type="InterPro" id="IPR050430">
    <property type="entry name" value="Peptidase_S1"/>
</dbReference>
<dbReference type="PANTHER" id="PTHR24276:SF94">
    <property type="entry name" value="AT20289P-RELATED"/>
    <property type="match status" value="1"/>
</dbReference>
<dbReference type="GO" id="GO:0004252">
    <property type="term" value="F:serine-type endopeptidase activity"/>
    <property type="evidence" value="ECO:0007669"/>
    <property type="project" value="InterPro"/>
</dbReference>
<name>A0AB39ZJ66_DROSZ</name>
<dbReference type="PRINTS" id="PR00722">
    <property type="entry name" value="CHYMOTRYPSIN"/>
</dbReference>
<dbReference type="SUPFAM" id="SSF50494">
    <property type="entry name" value="Trypsin-like serine proteases"/>
    <property type="match status" value="1"/>
</dbReference>
<evidence type="ECO:0000256" key="5">
    <source>
        <dbReference type="ARBA" id="ARBA00022825"/>
    </source>
</evidence>
<feature type="domain" description="Peptidase S1" evidence="9">
    <location>
        <begin position="16"/>
        <end position="240"/>
    </location>
</feature>
<protein>
    <submittedName>
        <fullName evidence="11">Chymotrypsin-2</fullName>
    </submittedName>
</protein>
<evidence type="ECO:0000256" key="4">
    <source>
        <dbReference type="ARBA" id="ARBA00022801"/>
    </source>
</evidence>
<evidence type="ECO:0000256" key="2">
    <source>
        <dbReference type="ARBA" id="ARBA00022670"/>
    </source>
</evidence>
<dbReference type="AlphaFoldDB" id="A0AB39ZJ66"/>
<dbReference type="PANTHER" id="PTHR24276">
    <property type="entry name" value="POLYSERASE-RELATED"/>
    <property type="match status" value="1"/>
</dbReference>
<sequence length="252" mass="28372">MATIVELQLILLLTAIRYGNSLHQGSRVHQQNYGYALQIYDPKFIATGSLFSARYILTVAHCFKRNTKPEELTVRAGYDKIAREFKGRPVAGFLRHPKFSPLTLRNDIAVLRVKVAIGYSRRINYIALCSMPLRRDKAANQLVIAGWSLMNITQSLQSINVRVELEKNCRHWFPQLPGGVSCASTKIGEGLCYGDSGDPLITGGEICGLAIAFRRCGDKRYPALFTEVYYHRPFIAHAVLTLDREMLKKPRG</sequence>
<feature type="signal peptide" evidence="8">
    <location>
        <begin position="1"/>
        <end position="21"/>
    </location>
</feature>
<keyword evidence="3 8" id="KW-0732">Signal</keyword>
<dbReference type="InterPro" id="IPR009003">
    <property type="entry name" value="Peptidase_S1_PA"/>
</dbReference>
<dbReference type="RefSeq" id="XP_016936873.2">
    <property type="nucleotide sequence ID" value="XM_017081384.4"/>
</dbReference>
<evidence type="ECO:0000256" key="7">
    <source>
        <dbReference type="ARBA" id="ARBA00023157"/>
    </source>
</evidence>
<keyword evidence="6" id="KW-0865">Zymogen</keyword>